<dbReference type="FunFam" id="2.30.42.10:FF:000016">
    <property type="entry name" value="peripheral plasma membrane protein CASK isoform X2"/>
    <property type="match status" value="1"/>
</dbReference>
<protein>
    <submittedName>
        <fullName evidence="2">PDZ domain-containing protein</fullName>
    </submittedName>
</protein>
<dbReference type="Pfam" id="PF00595">
    <property type="entry name" value="PDZ"/>
    <property type="match status" value="1"/>
</dbReference>
<feature type="domain" description="PDZ" evidence="1">
    <location>
        <begin position="54"/>
        <end position="135"/>
    </location>
</feature>
<dbReference type="InterPro" id="IPR050716">
    <property type="entry name" value="MAGUK"/>
</dbReference>
<accession>A0A183CZA3</accession>
<reference evidence="2" key="1">
    <citation type="submission" date="2016-06" db="UniProtKB">
        <authorList>
            <consortium name="WormBaseParasite"/>
        </authorList>
    </citation>
    <scope>IDENTIFICATION</scope>
</reference>
<organism evidence="2">
    <name type="scientific">Gongylonema pulchrum</name>
    <dbReference type="NCBI Taxonomy" id="637853"/>
    <lineage>
        <taxon>Eukaryota</taxon>
        <taxon>Metazoa</taxon>
        <taxon>Ecdysozoa</taxon>
        <taxon>Nematoda</taxon>
        <taxon>Chromadorea</taxon>
        <taxon>Rhabditida</taxon>
        <taxon>Spirurina</taxon>
        <taxon>Spiruromorpha</taxon>
        <taxon>Spiruroidea</taxon>
        <taxon>Gongylonematidae</taxon>
        <taxon>Gongylonema</taxon>
    </lineage>
</organism>
<dbReference type="InterPro" id="IPR036028">
    <property type="entry name" value="SH3-like_dom_sf"/>
</dbReference>
<dbReference type="CDD" id="cd10831">
    <property type="entry name" value="PDZ_CASK-like"/>
    <property type="match status" value="1"/>
</dbReference>
<sequence length="184" mass="20338">LPFSYLNGGVVRSHPPPFAVASSSTAHELPQSFVPPLFDDDDDLMMDAVSRVRLVQFQKDTEEPMGITLKVTEDGRCLVARIMHGGLIHRQATLHVGDEIREINGVSVLNQSVEMLQRLLRDARGAVTFKIVPSYRSAPPACEIFVRAQFDYDPAQDDLIPCPQAGVPFKTGDVLQVIQNLFPV</sequence>
<dbReference type="AlphaFoldDB" id="A0A183CZA3"/>
<proteinExistence type="predicted"/>
<dbReference type="SUPFAM" id="SSF50156">
    <property type="entry name" value="PDZ domain-like"/>
    <property type="match status" value="1"/>
</dbReference>
<dbReference type="PROSITE" id="PS50106">
    <property type="entry name" value="PDZ"/>
    <property type="match status" value="1"/>
</dbReference>
<evidence type="ECO:0000259" key="1">
    <source>
        <dbReference type="PROSITE" id="PS50106"/>
    </source>
</evidence>
<evidence type="ECO:0000313" key="2">
    <source>
        <dbReference type="WBParaSite" id="GPUH_0000179801-mRNA-1"/>
    </source>
</evidence>
<name>A0A183CZA3_9BILA</name>
<dbReference type="InterPro" id="IPR001478">
    <property type="entry name" value="PDZ"/>
</dbReference>
<dbReference type="InterPro" id="IPR036034">
    <property type="entry name" value="PDZ_sf"/>
</dbReference>
<dbReference type="PANTHER" id="PTHR23122">
    <property type="entry name" value="MEMBRANE-ASSOCIATED GUANYLATE KINASE MAGUK"/>
    <property type="match status" value="1"/>
</dbReference>
<dbReference type="SMART" id="SM00228">
    <property type="entry name" value="PDZ"/>
    <property type="match status" value="1"/>
</dbReference>
<dbReference type="Gene3D" id="2.30.30.40">
    <property type="entry name" value="SH3 Domains"/>
    <property type="match status" value="1"/>
</dbReference>
<dbReference type="Gene3D" id="2.30.42.10">
    <property type="match status" value="1"/>
</dbReference>
<dbReference type="WBParaSite" id="GPUH_0000179801-mRNA-1">
    <property type="protein sequence ID" value="GPUH_0000179801-mRNA-1"/>
    <property type="gene ID" value="GPUH_0000179801"/>
</dbReference>
<dbReference type="SUPFAM" id="SSF50044">
    <property type="entry name" value="SH3-domain"/>
    <property type="match status" value="1"/>
</dbReference>